<keyword evidence="3" id="KW-1185">Reference proteome</keyword>
<dbReference type="OrthoDB" id="2446774at2759"/>
<dbReference type="AlphaFoldDB" id="A0A9N9FUI0"/>
<comment type="caution">
    <text evidence="2">The sequence shown here is derived from an EMBL/GenBank/DDBJ whole genome shotgun (WGS) entry which is preliminary data.</text>
</comment>
<evidence type="ECO:0000256" key="1">
    <source>
        <dbReference type="SAM" id="MobiDB-lite"/>
    </source>
</evidence>
<proteinExistence type="predicted"/>
<evidence type="ECO:0000313" key="2">
    <source>
        <dbReference type="EMBL" id="CAG8561061.1"/>
    </source>
</evidence>
<dbReference type="EMBL" id="CAJVPS010002133">
    <property type="protein sequence ID" value="CAG8561061.1"/>
    <property type="molecule type" value="Genomic_DNA"/>
</dbReference>
<reference evidence="2" key="1">
    <citation type="submission" date="2021-06" db="EMBL/GenBank/DDBJ databases">
        <authorList>
            <person name="Kallberg Y."/>
            <person name="Tangrot J."/>
            <person name="Rosling A."/>
        </authorList>
    </citation>
    <scope>NUCLEOTIDE SEQUENCE</scope>
    <source>
        <strain evidence="2">FL130A</strain>
    </source>
</reference>
<sequence length="135" mass="15573">MNAHRPLYSSCYLLEIYEQNPLVENGSITGVCRHLESRQQFAQKAKVCYVRISSEHQQLSINWKPRGFTTFCEAEELEEDLLSIVTVFVARHNGLRSIANRKRGREIIQGREISSREDTTRPSLSYSGLGRARWT</sequence>
<organism evidence="2 3">
    <name type="scientific">Ambispora leptoticha</name>
    <dbReference type="NCBI Taxonomy" id="144679"/>
    <lineage>
        <taxon>Eukaryota</taxon>
        <taxon>Fungi</taxon>
        <taxon>Fungi incertae sedis</taxon>
        <taxon>Mucoromycota</taxon>
        <taxon>Glomeromycotina</taxon>
        <taxon>Glomeromycetes</taxon>
        <taxon>Archaeosporales</taxon>
        <taxon>Ambisporaceae</taxon>
        <taxon>Ambispora</taxon>
    </lineage>
</organism>
<dbReference type="Gene3D" id="1.10.287.2170">
    <property type="match status" value="1"/>
</dbReference>
<dbReference type="Proteomes" id="UP000789508">
    <property type="component" value="Unassembled WGS sequence"/>
</dbReference>
<accession>A0A9N9FUI0</accession>
<name>A0A9N9FUI0_9GLOM</name>
<evidence type="ECO:0000313" key="3">
    <source>
        <dbReference type="Proteomes" id="UP000789508"/>
    </source>
</evidence>
<feature type="region of interest" description="Disordered" evidence="1">
    <location>
        <begin position="112"/>
        <end position="135"/>
    </location>
</feature>
<protein>
    <submittedName>
        <fullName evidence="2">8915_t:CDS:1</fullName>
    </submittedName>
</protein>
<gene>
    <name evidence="2" type="ORF">ALEPTO_LOCUS6353</name>
</gene>